<keyword evidence="2" id="KW-1185">Reference proteome</keyword>
<gene>
    <name evidence="1" type="ORF">DesyoDRAFT_2794</name>
</gene>
<accession>H5XVA8</accession>
<organism evidence="1 2">
    <name type="scientific">Desulfosporosinus youngiae DSM 17734</name>
    <dbReference type="NCBI Taxonomy" id="768710"/>
    <lineage>
        <taxon>Bacteria</taxon>
        <taxon>Bacillati</taxon>
        <taxon>Bacillota</taxon>
        <taxon>Clostridia</taxon>
        <taxon>Eubacteriales</taxon>
        <taxon>Desulfitobacteriaceae</taxon>
        <taxon>Desulfosporosinus</taxon>
    </lineage>
</organism>
<dbReference type="AlphaFoldDB" id="H5XVA8"/>
<evidence type="ECO:0000313" key="1">
    <source>
        <dbReference type="EMBL" id="EHQ89844.1"/>
    </source>
</evidence>
<reference evidence="1 2" key="1">
    <citation type="submission" date="2011-11" db="EMBL/GenBank/DDBJ databases">
        <title>The Noncontiguous Finished genome of Desulfosporosinus youngiae DSM 17734.</title>
        <authorList>
            <consortium name="US DOE Joint Genome Institute (JGI-PGF)"/>
            <person name="Lucas S."/>
            <person name="Han J."/>
            <person name="Lapidus A."/>
            <person name="Cheng J.-F."/>
            <person name="Goodwin L."/>
            <person name="Pitluck S."/>
            <person name="Peters L."/>
            <person name="Ovchinnikova G."/>
            <person name="Lu M."/>
            <person name="Land M.L."/>
            <person name="Hauser L."/>
            <person name="Pester M."/>
            <person name="Spring S."/>
            <person name="Ollivier B."/>
            <person name="Rattei T."/>
            <person name="Klenk H.-P."/>
            <person name="Wagner M."/>
            <person name="Loy A."/>
            <person name="Woyke T.J."/>
        </authorList>
    </citation>
    <scope>NUCLEOTIDE SEQUENCE [LARGE SCALE GENOMIC DNA]</scope>
    <source>
        <strain evidence="1 2">DSM 17734</strain>
    </source>
</reference>
<dbReference type="EMBL" id="CM001441">
    <property type="protein sequence ID" value="EHQ89844.1"/>
    <property type="molecule type" value="Genomic_DNA"/>
</dbReference>
<proteinExistence type="predicted"/>
<sequence>MNFQELQNRLSQIKEIAVISRNAEIDGVICHIIGMVCRDDHTLQMLILQYDEAYREKLENAEIAVLTASPGEALTNRIEQRGDRDLEPTLRFGSVEKVSFGDLELTTNGGDSSKCGTKQWDKVALFTQFLLKGWSPVGIDTKDIGAMFLTNLTFTGAYDAIPAFDTEVPIRFAMRQDSTRHLVEMPVTLTVGSEYPDKLYFTDKISGEQHWVQINRVTLCDMWVEMEKTFANPRLKEQLSPEEVDRSKGEFEKLLSEMCPKGMCYPVIEYECEENIFLQFYSKGWLDAEPIHKNSVLGFSMKTEESMGKLGFKLKGDIIQEPMPANTVSIEAELFHYSQIGKADDILIAKNVYPDV</sequence>
<name>H5XVA8_9FIRM</name>
<protein>
    <submittedName>
        <fullName evidence="1">Uncharacterized protein</fullName>
    </submittedName>
</protein>
<dbReference type="eggNOG" id="ENOG502ZBGG">
    <property type="taxonomic scope" value="Bacteria"/>
</dbReference>
<dbReference type="Proteomes" id="UP000005104">
    <property type="component" value="Chromosome"/>
</dbReference>
<dbReference type="OrthoDB" id="1792303at2"/>
<dbReference type="HOGENOM" id="CLU_065337_0_0_9"/>
<dbReference type="STRING" id="768710.DesyoDRAFT_2794"/>
<evidence type="ECO:0000313" key="2">
    <source>
        <dbReference type="Proteomes" id="UP000005104"/>
    </source>
</evidence>
<dbReference type="RefSeq" id="WP_007783958.1">
    <property type="nucleotide sequence ID" value="NZ_CM001441.1"/>
</dbReference>